<evidence type="ECO:0000313" key="2">
    <source>
        <dbReference type="EMBL" id="OAJ94813.1"/>
    </source>
</evidence>
<sequence>MKVLIQYTQTGKYKDRVWEALTLKSKGEIHAVTPSSAARLIEQNKAVLFTTDGQDIVFQG</sequence>
<protein>
    <recommendedName>
        <fullName evidence="5">C factor cell-cell signaling protein</fullName>
    </recommendedName>
</protein>
<evidence type="ECO:0000313" key="3">
    <source>
        <dbReference type="Proteomes" id="UP000078406"/>
    </source>
</evidence>
<accession>A0A177Y1S0</accession>
<keyword evidence="4" id="KW-1185">Reference proteome</keyword>
<evidence type="ECO:0000313" key="4">
    <source>
        <dbReference type="Proteomes" id="UP001569151"/>
    </source>
</evidence>
<evidence type="ECO:0008006" key="5">
    <source>
        <dbReference type="Google" id="ProtNLM"/>
    </source>
</evidence>
<dbReference type="Proteomes" id="UP000078406">
    <property type="component" value="Unassembled WGS sequence"/>
</dbReference>
<dbReference type="RefSeq" id="WP_054961143.1">
    <property type="nucleotide sequence ID" value="NZ_JBGOOF010000001.1"/>
</dbReference>
<dbReference type="EMBL" id="LLEI02000021">
    <property type="protein sequence ID" value="OAJ94813.1"/>
    <property type="molecule type" value="Genomic_DNA"/>
</dbReference>
<proteinExistence type="predicted"/>
<reference evidence="2 3" key="1">
    <citation type="journal article" date="2016" name="Syst. Appl. Microbiol.">
        <title>Vibrio bivalvicida sp. nov., a novel larval pathogen for bivalve molluscs reared in a hatchery.</title>
        <authorList>
            <person name="Dubert J."/>
            <person name="Romalde J.L."/>
            <person name="Prado S."/>
            <person name="Barja J.L."/>
        </authorList>
    </citation>
    <scope>NUCLEOTIDE SEQUENCE [LARGE SCALE GENOMIC DNA]</scope>
    <source>
        <strain evidence="2 3">605</strain>
    </source>
</reference>
<name>A0A177Y1S0_9VIBR</name>
<organism evidence="2 3">
    <name type="scientific">Vibrio bivalvicida</name>
    <dbReference type="NCBI Taxonomy" id="1276888"/>
    <lineage>
        <taxon>Bacteria</taxon>
        <taxon>Pseudomonadati</taxon>
        <taxon>Pseudomonadota</taxon>
        <taxon>Gammaproteobacteria</taxon>
        <taxon>Vibrionales</taxon>
        <taxon>Vibrionaceae</taxon>
        <taxon>Vibrio</taxon>
        <taxon>Vibrio oreintalis group</taxon>
    </lineage>
</organism>
<gene>
    <name evidence="1" type="ORF">ACED39_00240</name>
    <name evidence="2" type="ORF">APB76_05885</name>
</gene>
<dbReference type="Proteomes" id="UP001569151">
    <property type="component" value="Unassembled WGS sequence"/>
</dbReference>
<comment type="caution">
    <text evidence="2">The sequence shown here is derived from an EMBL/GenBank/DDBJ whole genome shotgun (WGS) entry which is preliminary data.</text>
</comment>
<reference evidence="1 4" key="2">
    <citation type="submission" date="2024-06" db="EMBL/GenBank/DDBJ databases">
        <authorList>
            <person name="Steensen K."/>
            <person name="Seneca J."/>
            <person name="Bartlau N."/>
            <person name="Yu A.X."/>
            <person name="Polz M.F."/>
        </authorList>
    </citation>
    <scope>NUCLEOTIDE SEQUENCE [LARGE SCALE GENOMIC DNA]</scope>
    <source>
        <strain evidence="1 4">1F146</strain>
    </source>
</reference>
<dbReference type="AlphaFoldDB" id="A0A177Y1S0"/>
<evidence type="ECO:0000313" key="1">
    <source>
        <dbReference type="EMBL" id="MEZ8207201.1"/>
    </source>
</evidence>
<dbReference type="EMBL" id="JBGOOS010000001">
    <property type="protein sequence ID" value="MEZ8207201.1"/>
    <property type="molecule type" value="Genomic_DNA"/>
</dbReference>